<keyword evidence="1" id="KW-0472">Membrane</keyword>
<dbReference type="InterPro" id="IPR010288">
    <property type="entry name" value="EcsB_ABC"/>
</dbReference>
<sequence length="404" mass="47566">MNSKNLWSKRAVERLKEVARYGKYMFNDHLLFVVIIAIGAGAYYYQDWVSGLTAEFPTPILFAIVFGLLLTSGTVMTFFKEPDKVFLLPLETTLKPYIIRSFLLTIVWHLYLLFICLLVLAPIYVNTIINGYSFFLFAAVIFLLKIINLTVRWFVDYDPDKNSIWWDYFIRLLLNGIIIFFYLNETTSLLIASLAIFIIYTVYFGWKSKESGLPWERLIENEVKRMGRFYRIANLFSDVPQLKNEVKRRKWLDIFIRNISLSSEKTYIYLLARTFFRSGDYFGLFVRLTVISSVLIVGFEGSFVGYGIALIFIYLTGFQLLSLWKHHDAIIWTDLYPVSQGVKNKAFLKLILNILWTQNLVFTILFLFSTQWVRGMLLFVILSIFIYLFVYVYCQSRLNKWESE</sequence>
<feature type="transmembrane region" description="Helical" evidence="1">
    <location>
        <begin position="101"/>
        <end position="125"/>
    </location>
</feature>
<dbReference type="AlphaFoldDB" id="A0AAE3LLM6"/>
<feature type="transmembrane region" description="Helical" evidence="1">
    <location>
        <begin position="163"/>
        <end position="183"/>
    </location>
</feature>
<accession>A0AAE3LLM6</accession>
<evidence type="ECO:0000256" key="1">
    <source>
        <dbReference type="SAM" id="Phobius"/>
    </source>
</evidence>
<feature type="transmembrane region" description="Helical" evidence="1">
    <location>
        <begin position="60"/>
        <end position="80"/>
    </location>
</feature>
<keyword evidence="1" id="KW-1133">Transmembrane helix</keyword>
<dbReference type="EMBL" id="JAOUSF010000001">
    <property type="protein sequence ID" value="MCU9612505.1"/>
    <property type="molecule type" value="Genomic_DNA"/>
</dbReference>
<feature type="transmembrane region" description="Helical" evidence="1">
    <location>
        <begin position="375"/>
        <end position="394"/>
    </location>
</feature>
<dbReference type="GO" id="GO:0016020">
    <property type="term" value="C:membrane"/>
    <property type="evidence" value="ECO:0007669"/>
    <property type="project" value="InterPro"/>
</dbReference>
<keyword evidence="3" id="KW-1185">Reference proteome</keyword>
<evidence type="ECO:0000313" key="2">
    <source>
        <dbReference type="EMBL" id="MCU9612505.1"/>
    </source>
</evidence>
<feature type="transmembrane region" description="Helical" evidence="1">
    <location>
        <begin position="305"/>
        <end position="325"/>
    </location>
</feature>
<protein>
    <submittedName>
        <fullName evidence="2">ABC transporter permease</fullName>
    </submittedName>
</protein>
<dbReference type="RefSeq" id="WP_263071691.1">
    <property type="nucleotide sequence ID" value="NZ_JAOUSF010000001.1"/>
</dbReference>
<dbReference type="Pfam" id="PF05975">
    <property type="entry name" value="EcsB"/>
    <property type="match status" value="1"/>
</dbReference>
<feature type="transmembrane region" description="Helical" evidence="1">
    <location>
        <begin position="24"/>
        <end position="45"/>
    </location>
</feature>
<dbReference type="Proteomes" id="UP001209318">
    <property type="component" value="Unassembled WGS sequence"/>
</dbReference>
<feature type="transmembrane region" description="Helical" evidence="1">
    <location>
        <begin position="281"/>
        <end position="299"/>
    </location>
</feature>
<name>A0AAE3LLM6_9BACI</name>
<comment type="caution">
    <text evidence="2">The sequence shown here is derived from an EMBL/GenBank/DDBJ whole genome shotgun (WGS) entry which is preliminary data.</text>
</comment>
<gene>
    <name evidence="2" type="ORF">OEV98_02865</name>
</gene>
<organism evidence="2 3">
    <name type="scientific">Perspicuibacillus lycopersici</name>
    <dbReference type="NCBI Taxonomy" id="1325689"/>
    <lineage>
        <taxon>Bacteria</taxon>
        <taxon>Bacillati</taxon>
        <taxon>Bacillota</taxon>
        <taxon>Bacilli</taxon>
        <taxon>Bacillales</taxon>
        <taxon>Bacillaceae</taxon>
        <taxon>Perspicuibacillus</taxon>
    </lineage>
</organism>
<feature type="transmembrane region" description="Helical" evidence="1">
    <location>
        <begin position="346"/>
        <end position="369"/>
    </location>
</feature>
<proteinExistence type="predicted"/>
<feature type="transmembrane region" description="Helical" evidence="1">
    <location>
        <begin position="131"/>
        <end position="151"/>
    </location>
</feature>
<keyword evidence="1" id="KW-0812">Transmembrane</keyword>
<reference evidence="2" key="1">
    <citation type="submission" date="2022-10" db="EMBL/GenBank/DDBJ databases">
        <title>Description of Fervidibacillus gen. nov. in the family Fervidibacillaceae fam. nov. with two species, Fervidibacillus albus sp. nov., and Fervidibacillus halotolerans sp. nov., isolated from tidal flat sediments.</title>
        <authorList>
            <person name="Kwon K.K."/>
            <person name="Yang S.-H."/>
        </authorList>
    </citation>
    <scope>NUCLEOTIDE SEQUENCE</scope>
    <source>
        <strain evidence="2">JCM 19140</strain>
    </source>
</reference>
<evidence type="ECO:0000313" key="3">
    <source>
        <dbReference type="Proteomes" id="UP001209318"/>
    </source>
</evidence>
<feature type="transmembrane region" description="Helical" evidence="1">
    <location>
        <begin position="189"/>
        <end position="206"/>
    </location>
</feature>
<dbReference type="PIRSF" id="PIRSF037259">
    <property type="entry name" value="EcsB_ABC"/>
    <property type="match status" value="1"/>
</dbReference>